<organism evidence="3 4">
    <name type="scientific">Chryseosolibacter histidini</name>
    <dbReference type="NCBI Taxonomy" id="2782349"/>
    <lineage>
        <taxon>Bacteria</taxon>
        <taxon>Pseudomonadati</taxon>
        <taxon>Bacteroidota</taxon>
        <taxon>Cytophagia</taxon>
        <taxon>Cytophagales</taxon>
        <taxon>Chryseotaleaceae</taxon>
        <taxon>Chryseosolibacter</taxon>
    </lineage>
</organism>
<dbReference type="AlphaFoldDB" id="A0AAP2DHJ4"/>
<proteinExistence type="predicted"/>
<accession>A0AAP2DHJ4</accession>
<dbReference type="GO" id="GO:0000160">
    <property type="term" value="P:phosphorelay signal transduction system"/>
    <property type="evidence" value="ECO:0007669"/>
    <property type="project" value="InterPro"/>
</dbReference>
<dbReference type="Proteomes" id="UP001319200">
    <property type="component" value="Unassembled WGS sequence"/>
</dbReference>
<sequence length="130" mass="14680">MTILYADDDHDDRELMSEALQKVDPSISCLTANDGQNVLDILNESSDLPDYIFLDVNMPVMDGKKCLVALKKDQRLRDIPVVIYSTTTDNTEIKQLYNLGASSFIQKPNNFSDLCSALNMFVRLVETSRQ</sequence>
<evidence type="ECO:0000313" key="4">
    <source>
        <dbReference type="Proteomes" id="UP001319200"/>
    </source>
</evidence>
<keyword evidence="1" id="KW-0597">Phosphoprotein</keyword>
<feature type="modified residue" description="4-aspartylphosphate" evidence="1">
    <location>
        <position position="55"/>
    </location>
</feature>
<dbReference type="EMBL" id="JAHESF010000004">
    <property type="protein sequence ID" value="MBT1696440.1"/>
    <property type="molecule type" value="Genomic_DNA"/>
</dbReference>
<dbReference type="SUPFAM" id="SSF52172">
    <property type="entry name" value="CheY-like"/>
    <property type="match status" value="1"/>
</dbReference>
<dbReference type="InterPro" id="IPR001789">
    <property type="entry name" value="Sig_transdc_resp-reg_receiver"/>
</dbReference>
<dbReference type="Gene3D" id="3.40.50.2300">
    <property type="match status" value="1"/>
</dbReference>
<evidence type="ECO:0000259" key="2">
    <source>
        <dbReference type="PROSITE" id="PS50110"/>
    </source>
</evidence>
<dbReference type="InterPro" id="IPR052893">
    <property type="entry name" value="TCS_response_regulator"/>
</dbReference>
<dbReference type="RefSeq" id="WP_254161721.1">
    <property type="nucleotide sequence ID" value="NZ_JAHESF010000004.1"/>
</dbReference>
<dbReference type="PROSITE" id="PS50110">
    <property type="entry name" value="RESPONSE_REGULATORY"/>
    <property type="match status" value="1"/>
</dbReference>
<dbReference type="PANTHER" id="PTHR44520:SF2">
    <property type="entry name" value="RESPONSE REGULATOR RCP1"/>
    <property type="match status" value="1"/>
</dbReference>
<dbReference type="SMART" id="SM00448">
    <property type="entry name" value="REC"/>
    <property type="match status" value="1"/>
</dbReference>
<keyword evidence="4" id="KW-1185">Reference proteome</keyword>
<dbReference type="InterPro" id="IPR011006">
    <property type="entry name" value="CheY-like_superfamily"/>
</dbReference>
<evidence type="ECO:0000256" key="1">
    <source>
        <dbReference type="PROSITE-ProRule" id="PRU00169"/>
    </source>
</evidence>
<feature type="domain" description="Response regulatory" evidence="2">
    <location>
        <begin position="2"/>
        <end position="122"/>
    </location>
</feature>
<dbReference type="PANTHER" id="PTHR44520">
    <property type="entry name" value="RESPONSE REGULATOR RCP1-RELATED"/>
    <property type="match status" value="1"/>
</dbReference>
<name>A0AAP2DHJ4_9BACT</name>
<evidence type="ECO:0000313" key="3">
    <source>
        <dbReference type="EMBL" id="MBT1696440.1"/>
    </source>
</evidence>
<comment type="caution">
    <text evidence="3">The sequence shown here is derived from an EMBL/GenBank/DDBJ whole genome shotgun (WGS) entry which is preliminary data.</text>
</comment>
<gene>
    <name evidence="3" type="ORF">KK083_06110</name>
</gene>
<dbReference type="Pfam" id="PF00072">
    <property type="entry name" value="Response_reg"/>
    <property type="match status" value="1"/>
</dbReference>
<protein>
    <submittedName>
        <fullName evidence="3">Response regulator</fullName>
    </submittedName>
</protein>
<reference evidence="3 4" key="1">
    <citation type="submission" date="2021-05" db="EMBL/GenBank/DDBJ databases">
        <title>A Polyphasic approach of four new species of the genus Ohtaekwangia: Ohtaekwangia histidinii sp. nov., Ohtaekwangia cretensis sp. nov., Ohtaekwangia indiensis sp. nov., Ohtaekwangia reichenbachii sp. nov. from diverse environment.</title>
        <authorList>
            <person name="Octaviana S."/>
        </authorList>
    </citation>
    <scope>NUCLEOTIDE SEQUENCE [LARGE SCALE GENOMIC DNA]</scope>
    <source>
        <strain evidence="3 4">PWU4</strain>
    </source>
</reference>